<dbReference type="EMBL" id="ML993603">
    <property type="protein sequence ID" value="KAF2164639.1"/>
    <property type="molecule type" value="Genomic_DNA"/>
</dbReference>
<accession>A0A6A6CG47</accession>
<evidence type="ECO:0000256" key="1">
    <source>
        <dbReference type="SAM" id="MobiDB-lite"/>
    </source>
</evidence>
<gene>
    <name evidence="2" type="ORF">M409DRAFT_56462</name>
</gene>
<name>A0A6A6CG47_ZASCE</name>
<dbReference type="AlphaFoldDB" id="A0A6A6CG47"/>
<feature type="compositionally biased region" description="Basic and acidic residues" evidence="1">
    <location>
        <begin position="223"/>
        <end position="237"/>
    </location>
</feature>
<keyword evidence="3" id="KW-1185">Reference proteome</keyword>
<reference evidence="2" key="1">
    <citation type="journal article" date="2020" name="Stud. Mycol.">
        <title>101 Dothideomycetes genomes: a test case for predicting lifestyles and emergence of pathogens.</title>
        <authorList>
            <person name="Haridas S."/>
            <person name="Albert R."/>
            <person name="Binder M."/>
            <person name="Bloem J."/>
            <person name="Labutti K."/>
            <person name="Salamov A."/>
            <person name="Andreopoulos B."/>
            <person name="Baker S."/>
            <person name="Barry K."/>
            <person name="Bills G."/>
            <person name="Bluhm B."/>
            <person name="Cannon C."/>
            <person name="Castanera R."/>
            <person name="Culley D."/>
            <person name="Daum C."/>
            <person name="Ezra D."/>
            <person name="Gonzalez J."/>
            <person name="Henrissat B."/>
            <person name="Kuo A."/>
            <person name="Liang C."/>
            <person name="Lipzen A."/>
            <person name="Lutzoni F."/>
            <person name="Magnuson J."/>
            <person name="Mondo S."/>
            <person name="Nolan M."/>
            <person name="Ohm R."/>
            <person name="Pangilinan J."/>
            <person name="Park H.-J."/>
            <person name="Ramirez L."/>
            <person name="Alfaro M."/>
            <person name="Sun H."/>
            <person name="Tritt A."/>
            <person name="Yoshinaga Y."/>
            <person name="Zwiers L.-H."/>
            <person name="Turgeon B."/>
            <person name="Goodwin S."/>
            <person name="Spatafora J."/>
            <person name="Crous P."/>
            <person name="Grigoriev I."/>
        </authorList>
    </citation>
    <scope>NUCLEOTIDE SEQUENCE</scope>
    <source>
        <strain evidence="2">ATCC 36951</strain>
    </source>
</reference>
<organism evidence="2 3">
    <name type="scientific">Zasmidium cellare ATCC 36951</name>
    <dbReference type="NCBI Taxonomy" id="1080233"/>
    <lineage>
        <taxon>Eukaryota</taxon>
        <taxon>Fungi</taxon>
        <taxon>Dikarya</taxon>
        <taxon>Ascomycota</taxon>
        <taxon>Pezizomycotina</taxon>
        <taxon>Dothideomycetes</taxon>
        <taxon>Dothideomycetidae</taxon>
        <taxon>Mycosphaerellales</taxon>
        <taxon>Mycosphaerellaceae</taxon>
        <taxon>Zasmidium</taxon>
    </lineage>
</organism>
<evidence type="ECO:0000313" key="2">
    <source>
        <dbReference type="EMBL" id="KAF2164639.1"/>
    </source>
</evidence>
<dbReference type="Proteomes" id="UP000799537">
    <property type="component" value="Unassembled WGS sequence"/>
</dbReference>
<evidence type="ECO:0000313" key="3">
    <source>
        <dbReference type="Proteomes" id="UP000799537"/>
    </source>
</evidence>
<sequence>MAFVYGLLLRCTSLVGKCAAKLPAYFLVICFNAGFGKSLVIQDCLLHIDRYSFYFRLQQPIDSLLCHLNPAPSVRMVLCWLKDHADSPFPMNEFTKAIGYDLQGSHVLLQHIAHIRPFWKHGLPSTHRRRHQLYVGDLQPRLTKDLKRVGRLIAFVRAEVQVFCTRPSRMPVHDTGFTLGLLKQLEIALQHLLNQIDSLPNEEPAPPEHARDKAVQDRQNASQDRRTLHHEGCRKDKPSKQVRFAGILQAQKISLIRPDQAPAIVTQFKPHRCTCDQSFCQCPEKTTSPVMRVDSAMSIR</sequence>
<proteinExistence type="predicted"/>
<dbReference type="RefSeq" id="XP_033665528.1">
    <property type="nucleotide sequence ID" value="XM_033813302.1"/>
</dbReference>
<dbReference type="GeneID" id="54566574"/>
<feature type="region of interest" description="Disordered" evidence="1">
    <location>
        <begin position="198"/>
        <end position="237"/>
    </location>
</feature>
<feature type="compositionally biased region" description="Basic and acidic residues" evidence="1">
    <location>
        <begin position="206"/>
        <end position="216"/>
    </location>
</feature>
<protein>
    <submittedName>
        <fullName evidence="2">Uncharacterized protein</fullName>
    </submittedName>
</protein>